<sequence>MQQFGRKRLAQAKIDRRKGAGKELHSPAKVQPCVPSRQPNCSLGSMNFVAPLSAFLSGLRVSPLAPQNIRPKPTCEFTICDRHALFHQGYAYCTQI</sequence>
<feature type="compositionally biased region" description="Basic residues" evidence="1">
    <location>
        <begin position="1"/>
        <end position="10"/>
    </location>
</feature>
<proteinExistence type="predicted"/>
<feature type="region of interest" description="Disordered" evidence="1">
    <location>
        <begin position="1"/>
        <end position="30"/>
    </location>
</feature>
<evidence type="ECO:0000256" key="1">
    <source>
        <dbReference type="SAM" id="MobiDB-lite"/>
    </source>
</evidence>
<reference evidence="2 3" key="1">
    <citation type="submission" date="2023-03" db="EMBL/GenBank/DDBJ databases">
        <title>Genome insight into feeding habits of ladybird beetles.</title>
        <authorList>
            <person name="Li H.-S."/>
            <person name="Huang Y.-H."/>
            <person name="Pang H."/>
        </authorList>
    </citation>
    <scope>NUCLEOTIDE SEQUENCE [LARGE SCALE GENOMIC DNA]</scope>
    <source>
        <strain evidence="2">SYSU_2023b</strain>
        <tissue evidence="2">Whole body</tissue>
    </source>
</reference>
<gene>
    <name evidence="2" type="ORF">WA026_010793</name>
</gene>
<evidence type="ECO:0000313" key="2">
    <source>
        <dbReference type="EMBL" id="KAK9885299.1"/>
    </source>
</evidence>
<feature type="compositionally biased region" description="Basic and acidic residues" evidence="1">
    <location>
        <begin position="13"/>
        <end position="26"/>
    </location>
</feature>
<name>A0AAW1V0E2_9CUCU</name>
<organism evidence="2 3">
    <name type="scientific">Henosepilachna vigintioctopunctata</name>
    <dbReference type="NCBI Taxonomy" id="420089"/>
    <lineage>
        <taxon>Eukaryota</taxon>
        <taxon>Metazoa</taxon>
        <taxon>Ecdysozoa</taxon>
        <taxon>Arthropoda</taxon>
        <taxon>Hexapoda</taxon>
        <taxon>Insecta</taxon>
        <taxon>Pterygota</taxon>
        <taxon>Neoptera</taxon>
        <taxon>Endopterygota</taxon>
        <taxon>Coleoptera</taxon>
        <taxon>Polyphaga</taxon>
        <taxon>Cucujiformia</taxon>
        <taxon>Coccinelloidea</taxon>
        <taxon>Coccinellidae</taxon>
        <taxon>Epilachninae</taxon>
        <taxon>Epilachnini</taxon>
        <taxon>Henosepilachna</taxon>
    </lineage>
</organism>
<comment type="caution">
    <text evidence="2">The sequence shown here is derived from an EMBL/GenBank/DDBJ whole genome shotgun (WGS) entry which is preliminary data.</text>
</comment>
<dbReference type="Proteomes" id="UP001431783">
    <property type="component" value="Unassembled WGS sequence"/>
</dbReference>
<protein>
    <submittedName>
        <fullName evidence="2">Uncharacterized protein</fullName>
    </submittedName>
</protein>
<dbReference type="EMBL" id="JARQZJ010000095">
    <property type="protein sequence ID" value="KAK9885299.1"/>
    <property type="molecule type" value="Genomic_DNA"/>
</dbReference>
<dbReference type="AlphaFoldDB" id="A0AAW1V0E2"/>
<evidence type="ECO:0000313" key="3">
    <source>
        <dbReference type="Proteomes" id="UP001431783"/>
    </source>
</evidence>
<keyword evidence="3" id="KW-1185">Reference proteome</keyword>
<accession>A0AAW1V0E2</accession>